<feature type="compositionally biased region" description="Basic and acidic residues" evidence="11">
    <location>
        <begin position="213"/>
        <end position="245"/>
    </location>
</feature>
<gene>
    <name evidence="13" type="ORF">LY90DRAFT_667737</name>
</gene>
<evidence type="ECO:0000256" key="8">
    <source>
        <dbReference type="ARBA" id="ARBA00023315"/>
    </source>
</evidence>
<dbReference type="InterPro" id="IPR001594">
    <property type="entry name" value="Palmitoyltrfase_DHHC"/>
</dbReference>
<reference evidence="13 14" key="1">
    <citation type="submission" date="2016-08" db="EMBL/GenBank/DDBJ databases">
        <title>A Parts List for Fungal Cellulosomes Revealed by Comparative Genomics.</title>
        <authorList>
            <consortium name="DOE Joint Genome Institute"/>
            <person name="Haitjema C.H."/>
            <person name="Gilmore S.P."/>
            <person name="Henske J.K."/>
            <person name="Solomon K.V."/>
            <person name="De Groot R."/>
            <person name="Kuo A."/>
            <person name="Mondo S.J."/>
            <person name="Salamov A.A."/>
            <person name="Labutti K."/>
            <person name="Zhao Z."/>
            <person name="Chiniquy J."/>
            <person name="Barry K."/>
            <person name="Brewer H.M."/>
            <person name="Purvine S.O."/>
            <person name="Wright A.T."/>
            <person name="Boxma B."/>
            <person name="Van Alen T."/>
            <person name="Hackstein J.H."/>
            <person name="Baker S.E."/>
            <person name="Grigoriev I.V."/>
            <person name="O'Malley M.A."/>
        </authorList>
    </citation>
    <scope>NUCLEOTIDE SEQUENCE [LARGE SCALE GENOMIC DNA]</scope>
    <source>
        <strain evidence="13 14">G1</strain>
    </source>
</reference>
<comment type="similarity">
    <text evidence="10">Belongs to the DHHC palmitoyltransferase family.</text>
</comment>
<feature type="domain" description="Palmitoyltransferase DHHC" evidence="12">
    <location>
        <begin position="352"/>
        <end position="484"/>
    </location>
</feature>
<dbReference type="GO" id="GO:0005794">
    <property type="term" value="C:Golgi apparatus"/>
    <property type="evidence" value="ECO:0007669"/>
    <property type="project" value="TreeGrafter"/>
</dbReference>
<feature type="region of interest" description="Disordered" evidence="11">
    <location>
        <begin position="210"/>
        <end position="249"/>
    </location>
</feature>
<evidence type="ECO:0000256" key="3">
    <source>
        <dbReference type="ARBA" id="ARBA00022692"/>
    </source>
</evidence>
<evidence type="ECO:0000256" key="4">
    <source>
        <dbReference type="ARBA" id="ARBA00022989"/>
    </source>
</evidence>
<comment type="caution">
    <text evidence="13">The sequence shown here is derived from an EMBL/GenBank/DDBJ whole genome shotgun (WGS) entry which is preliminary data.</text>
</comment>
<dbReference type="EC" id="2.3.1.225" evidence="10"/>
<feature type="transmembrane region" description="Helical" evidence="10">
    <location>
        <begin position="281"/>
        <end position="303"/>
    </location>
</feature>
<feature type="region of interest" description="Disordered" evidence="11">
    <location>
        <begin position="518"/>
        <end position="550"/>
    </location>
</feature>
<keyword evidence="8 10" id="KW-0012">Acyltransferase</keyword>
<dbReference type="InterPro" id="IPR039859">
    <property type="entry name" value="PFA4/ZDH16/20/ERF2-like"/>
</dbReference>
<organism evidence="13 14">
    <name type="scientific">Neocallimastix californiae</name>
    <dbReference type="NCBI Taxonomy" id="1754190"/>
    <lineage>
        <taxon>Eukaryota</taxon>
        <taxon>Fungi</taxon>
        <taxon>Fungi incertae sedis</taxon>
        <taxon>Chytridiomycota</taxon>
        <taxon>Chytridiomycota incertae sedis</taxon>
        <taxon>Neocallimastigomycetes</taxon>
        <taxon>Neocallimastigales</taxon>
        <taxon>Neocallimastigaceae</taxon>
        <taxon>Neocallimastix</taxon>
    </lineage>
</organism>
<dbReference type="Pfam" id="PF01529">
    <property type="entry name" value="DHHC"/>
    <property type="match status" value="1"/>
</dbReference>
<evidence type="ECO:0000256" key="6">
    <source>
        <dbReference type="ARBA" id="ARBA00023139"/>
    </source>
</evidence>
<evidence type="ECO:0000259" key="12">
    <source>
        <dbReference type="Pfam" id="PF01529"/>
    </source>
</evidence>
<evidence type="ECO:0000256" key="7">
    <source>
        <dbReference type="ARBA" id="ARBA00023288"/>
    </source>
</evidence>
<keyword evidence="2 10" id="KW-0808">Transferase</keyword>
<comment type="subcellular location">
    <subcellularLocation>
        <location evidence="1">Membrane</location>
        <topology evidence="1">Multi-pass membrane protein</topology>
    </subcellularLocation>
</comment>
<dbReference type="GO" id="GO:0005783">
    <property type="term" value="C:endoplasmic reticulum"/>
    <property type="evidence" value="ECO:0007669"/>
    <property type="project" value="TreeGrafter"/>
</dbReference>
<evidence type="ECO:0000256" key="11">
    <source>
        <dbReference type="SAM" id="MobiDB-lite"/>
    </source>
</evidence>
<feature type="transmembrane region" description="Helical" evidence="10">
    <location>
        <begin position="309"/>
        <end position="331"/>
    </location>
</feature>
<sequence>MNRINETDDKKNIQNNDYDINTDLKLIGKKFNKSTEKSIKSSKSDNLYKKRRSSNRAKPVEYVYCDNEGLKVRKFIKKKAYSNDTINLLNDEYNNGKVEIIFDYSSLDNLKARNNLLDPIRYPSRKSLIEDNYDDPNAKKDYKVININNSNIRKPNKSDTIININEIEDENNLEKTIQSKKEHQLIDHKVNINNNEPNDKINKNNALISIENNNKKDDNNDSKEPLIDKSENDDKKKDNQEKNDDNEISEEEYKKRKLIEQYLKMPVRKTGLDCPWSLKQIVGLLIILYSIAVNYYLIFYGSYNTVPKYIILGISSLVIFIFLTFGILLIISDASDDSFAKDKDENKEYCGKYHYCRICKKNVNRKSLHCKYCNKCILRFDHHCKFVNNCIGVKNFNRLFVLSLSFSTLYFLIVLLNMIYFFFEFIFTEEELAIRKKNVLNLIIQIGILVYLIITCVAIYFLFDLIRLHILLAIRHMTTNEYSHWLRANRRSLDNRANKKQDDSMKSQEVLNAKKSQEVLSKKRDKNKVKEIKKAKKNENNEEMNNDDKLKKRSKINLFEKKSSEKVFPL</sequence>
<dbReference type="PROSITE" id="PS50216">
    <property type="entry name" value="DHHC"/>
    <property type="match status" value="1"/>
</dbReference>
<dbReference type="PANTHER" id="PTHR22883">
    <property type="entry name" value="ZINC FINGER DHHC DOMAIN CONTAINING PROTEIN"/>
    <property type="match status" value="1"/>
</dbReference>
<evidence type="ECO:0000313" key="14">
    <source>
        <dbReference type="Proteomes" id="UP000193920"/>
    </source>
</evidence>
<dbReference type="GO" id="GO:0006612">
    <property type="term" value="P:protein targeting to membrane"/>
    <property type="evidence" value="ECO:0007669"/>
    <property type="project" value="TreeGrafter"/>
</dbReference>
<evidence type="ECO:0000256" key="1">
    <source>
        <dbReference type="ARBA" id="ARBA00004141"/>
    </source>
</evidence>
<dbReference type="STRING" id="1754190.A0A1Y2E8M2"/>
<proteinExistence type="inferred from homology"/>
<keyword evidence="7" id="KW-0449">Lipoprotein</keyword>
<evidence type="ECO:0000313" key="13">
    <source>
        <dbReference type="EMBL" id="ORY67889.1"/>
    </source>
</evidence>
<keyword evidence="3 10" id="KW-0812">Transmembrane</keyword>
<evidence type="ECO:0000256" key="5">
    <source>
        <dbReference type="ARBA" id="ARBA00023136"/>
    </source>
</evidence>
<dbReference type="GO" id="GO:0016020">
    <property type="term" value="C:membrane"/>
    <property type="evidence" value="ECO:0007669"/>
    <property type="project" value="UniProtKB-SubCell"/>
</dbReference>
<dbReference type="EMBL" id="MCOG01000048">
    <property type="protein sequence ID" value="ORY67889.1"/>
    <property type="molecule type" value="Genomic_DNA"/>
</dbReference>
<dbReference type="PANTHER" id="PTHR22883:SF203">
    <property type="entry name" value="PALMITOYLTRANSFERASE"/>
    <property type="match status" value="1"/>
</dbReference>
<dbReference type="OrthoDB" id="9909019at2759"/>
<dbReference type="Proteomes" id="UP000193920">
    <property type="component" value="Unassembled WGS sequence"/>
</dbReference>
<keyword evidence="5 10" id="KW-0472">Membrane</keyword>
<feature type="transmembrane region" description="Helical" evidence="10">
    <location>
        <begin position="443"/>
        <end position="463"/>
    </location>
</feature>
<name>A0A1Y2E8M2_9FUNG</name>
<keyword evidence="6" id="KW-0564">Palmitate</keyword>
<keyword evidence="4 10" id="KW-1133">Transmembrane helix</keyword>
<comment type="domain">
    <text evidence="10">The DHHC domain is required for palmitoyltransferase activity.</text>
</comment>
<dbReference type="GO" id="GO:0019706">
    <property type="term" value="F:protein-cysteine S-palmitoyltransferase activity"/>
    <property type="evidence" value="ECO:0007669"/>
    <property type="project" value="UniProtKB-EC"/>
</dbReference>
<evidence type="ECO:0000256" key="2">
    <source>
        <dbReference type="ARBA" id="ARBA00022679"/>
    </source>
</evidence>
<evidence type="ECO:0000256" key="10">
    <source>
        <dbReference type="RuleBase" id="RU079119"/>
    </source>
</evidence>
<dbReference type="AlphaFoldDB" id="A0A1Y2E8M2"/>
<feature type="transmembrane region" description="Helical" evidence="10">
    <location>
        <begin position="399"/>
        <end position="423"/>
    </location>
</feature>
<comment type="catalytic activity">
    <reaction evidence="9 10">
        <text>L-cysteinyl-[protein] + hexadecanoyl-CoA = S-hexadecanoyl-L-cysteinyl-[protein] + CoA</text>
        <dbReference type="Rhea" id="RHEA:36683"/>
        <dbReference type="Rhea" id="RHEA-COMP:10131"/>
        <dbReference type="Rhea" id="RHEA-COMP:11032"/>
        <dbReference type="ChEBI" id="CHEBI:29950"/>
        <dbReference type="ChEBI" id="CHEBI:57287"/>
        <dbReference type="ChEBI" id="CHEBI:57379"/>
        <dbReference type="ChEBI" id="CHEBI:74151"/>
        <dbReference type="EC" id="2.3.1.225"/>
    </reaction>
</comment>
<evidence type="ECO:0000256" key="9">
    <source>
        <dbReference type="ARBA" id="ARBA00048048"/>
    </source>
</evidence>
<protein>
    <recommendedName>
        <fullName evidence="10">Palmitoyltransferase</fullName>
        <ecNumber evidence="10">2.3.1.225</ecNumber>
    </recommendedName>
</protein>
<accession>A0A1Y2E8M2</accession>
<keyword evidence="14" id="KW-1185">Reference proteome</keyword>